<evidence type="ECO:0000256" key="1">
    <source>
        <dbReference type="SAM" id="MobiDB-lite"/>
    </source>
</evidence>
<organism evidence="2 3">
    <name type="scientific">Orchesella dallaii</name>
    <dbReference type="NCBI Taxonomy" id="48710"/>
    <lineage>
        <taxon>Eukaryota</taxon>
        <taxon>Metazoa</taxon>
        <taxon>Ecdysozoa</taxon>
        <taxon>Arthropoda</taxon>
        <taxon>Hexapoda</taxon>
        <taxon>Collembola</taxon>
        <taxon>Entomobryomorpha</taxon>
        <taxon>Entomobryoidea</taxon>
        <taxon>Orchesellidae</taxon>
        <taxon>Orchesellinae</taxon>
        <taxon>Orchesella</taxon>
    </lineage>
</organism>
<protein>
    <submittedName>
        <fullName evidence="2">Uncharacterized protein</fullName>
    </submittedName>
</protein>
<evidence type="ECO:0000313" key="3">
    <source>
        <dbReference type="Proteomes" id="UP001642540"/>
    </source>
</evidence>
<comment type="caution">
    <text evidence="2">The sequence shown here is derived from an EMBL/GenBank/DDBJ whole genome shotgun (WGS) entry which is preliminary data.</text>
</comment>
<proteinExistence type="predicted"/>
<gene>
    <name evidence="2" type="ORF">ODALV1_LOCUS16580</name>
</gene>
<accession>A0ABP1QYL2</accession>
<feature type="region of interest" description="Disordered" evidence="1">
    <location>
        <begin position="160"/>
        <end position="182"/>
    </location>
</feature>
<evidence type="ECO:0000313" key="2">
    <source>
        <dbReference type="EMBL" id="CAL8114711.1"/>
    </source>
</evidence>
<name>A0ABP1QYL2_9HEXA</name>
<keyword evidence="3" id="KW-1185">Reference proteome</keyword>
<sequence length="399" mass="45474">MPQMPLKTKIKRVRLKEIEAHYLFHSRSTHEKESLITPDTQDNFAASILPPFSLNNISEQNSPTLSLSEEKHSTFIQKYNQTTVFRSGATQEKESIPRPDTHNKLAAAIQPSSPYKSSENNSSAISLFKRNNASDVTKKQNQTSIFRVGVFRSGDTKEKEVMPTPHAHNKSAPVALPPSSNKISEQNSSVLLLFNSRNISDATRRQNQTTVKSFMLPPLNVTRTDISKWKTYASKHIQHQNKTKCHQIGTTRDVFDNVEISFNCPLNRTQETMMEKYMRTLCSIEESENNTNLNLDTHTKAYMQLTPVKHKKLHCLALKTRRKNCFPNETMDFNMRGVSGYSSAVDFRLFSNIDDYLGCRSDITKEPATYRLARLFCRAASIFTEVENSLSQYDLAYGD</sequence>
<dbReference type="Proteomes" id="UP001642540">
    <property type="component" value="Unassembled WGS sequence"/>
</dbReference>
<dbReference type="EMBL" id="CAXLJM020000050">
    <property type="protein sequence ID" value="CAL8114711.1"/>
    <property type="molecule type" value="Genomic_DNA"/>
</dbReference>
<reference evidence="2 3" key="1">
    <citation type="submission" date="2024-08" db="EMBL/GenBank/DDBJ databases">
        <authorList>
            <person name="Cucini C."/>
            <person name="Frati F."/>
        </authorList>
    </citation>
    <scope>NUCLEOTIDE SEQUENCE [LARGE SCALE GENOMIC DNA]</scope>
</reference>